<accession>A0ABZ1NGZ5</accession>
<dbReference type="PANTHER" id="PTHR13693:SF100">
    <property type="entry name" value="8-AMINO-7-OXONONANOATE SYNTHASE"/>
    <property type="match status" value="1"/>
</dbReference>
<dbReference type="Gene3D" id="3.90.1150.10">
    <property type="entry name" value="Aspartate Aminotransferase, domain 1"/>
    <property type="match status" value="1"/>
</dbReference>
<proteinExistence type="predicted"/>
<dbReference type="GO" id="GO:0008483">
    <property type="term" value="F:transaminase activity"/>
    <property type="evidence" value="ECO:0007669"/>
    <property type="project" value="UniProtKB-KW"/>
</dbReference>
<dbReference type="InterPro" id="IPR015422">
    <property type="entry name" value="PyrdxlP-dep_Trfase_small"/>
</dbReference>
<dbReference type="InterPro" id="IPR050087">
    <property type="entry name" value="AON_synthase_class-II"/>
</dbReference>
<evidence type="ECO:0000256" key="3">
    <source>
        <dbReference type="ARBA" id="ARBA00022679"/>
    </source>
</evidence>
<comment type="catalytic activity">
    <reaction evidence="6">
        <text>6-carboxyhexanoyl-[ACP] + L-alanine + H(+) = (8S)-8-amino-7-oxononanoate + holo-[ACP] + CO2</text>
        <dbReference type="Rhea" id="RHEA:42288"/>
        <dbReference type="Rhea" id="RHEA-COMP:9685"/>
        <dbReference type="Rhea" id="RHEA-COMP:9955"/>
        <dbReference type="ChEBI" id="CHEBI:15378"/>
        <dbReference type="ChEBI" id="CHEBI:16526"/>
        <dbReference type="ChEBI" id="CHEBI:57972"/>
        <dbReference type="ChEBI" id="CHEBI:64479"/>
        <dbReference type="ChEBI" id="CHEBI:78846"/>
        <dbReference type="ChEBI" id="CHEBI:149468"/>
        <dbReference type="EC" id="2.3.1.47"/>
    </reaction>
</comment>
<dbReference type="InterPro" id="IPR004839">
    <property type="entry name" value="Aminotransferase_I/II_large"/>
</dbReference>
<evidence type="ECO:0000256" key="5">
    <source>
        <dbReference type="ARBA" id="ARBA00023315"/>
    </source>
</evidence>
<keyword evidence="4" id="KW-0663">Pyridoxal phosphate</keyword>
<keyword evidence="8" id="KW-0032">Aminotransferase</keyword>
<keyword evidence="3" id="KW-0808">Transferase</keyword>
<dbReference type="InterPro" id="IPR015424">
    <property type="entry name" value="PyrdxlP-dep_Trfase"/>
</dbReference>
<gene>
    <name evidence="8" type="ORF">OG308_15900</name>
</gene>
<name>A0ABZ1NGZ5_9NOCA</name>
<dbReference type="Gene3D" id="3.40.640.10">
    <property type="entry name" value="Type I PLP-dependent aspartate aminotransferase-like (Major domain)"/>
    <property type="match status" value="1"/>
</dbReference>
<sequence>MSRRPVPGDIVLTGTDYLAIGADPRIAAAVNGARPGADPGSMVALEAEFAAHLHAPATVLCQSGWEANVGLMQTITDAHTPVYTDDRAHMSVAFGARAAGAAFYSFPHNDVNALRCRITAHGPGVIAVDAMDSTAGSRARIERLCELAEDTGCVLVVDESHTLGVEGPHGAGTVVSLGLADRVHFRTASLAKAFAGRGGILACDADIADYFRLTSYPAVFSSAVSARDIAALRAALAVIRTAESRRSRLRAAGSQIRTALSRSGFAVADEPGHIVSLPTGPGRHAIAVRDLLHERGVFGSMFFPPAVPGGGTLIRLSLNAALTDTDVDRVVAACDAVANTFGPVPPAPNASPLSRS</sequence>
<dbReference type="Proteomes" id="UP001621418">
    <property type="component" value="Chromosome"/>
</dbReference>
<evidence type="ECO:0000259" key="7">
    <source>
        <dbReference type="Pfam" id="PF00155"/>
    </source>
</evidence>
<dbReference type="EMBL" id="CP109527">
    <property type="protein sequence ID" value="WTY39203.1"/>
    <property type="molecule type" value="Genomic_DNA"/>
</dbReference>
<evidence type="ECO:0000256" key="4">
    <source>
        <dbReference type="ARBA" id="ARBA00022898"/>
    </source>
</evidence>
<evidence type="ECO:0000256" key="6">
    <source>
        <dbReference type="ARBA" id="ARBA00047715"/>
    </source>
</evidence>
<dbReference type="EC" id="2.3.1.47" evidence="2"/>
<keyword evidence="5" id="KW-0012">Acyltransferase</keyword>
<dbReference type="PANTHER" id="PTHR13693">
    <property type="entry name" value="CLASS II AMINOTRANSFERASE/8-AMINO-7-OXONONANOATE SYNTHASE"/>
    <property type="match status" value="1"/>
</dbReference>
<dbReference type="Pfam" id="PF00155">
    <property type="entry name" value="Aminotran_1_2"/>
    <property type="match status" value="1"/>
</dbReference>
<dbReference type="SUPFAM" id="SSF53383">
    <property type="entry name" value="PLP-dependent transferases"/>
    <property type="match status" value="1"/>
</dbReference>
<comment type="cofactor">
    <cofactor evidence="1">
        <name>pyridoxal 5'-phosphate</name>
        <dbReference type="ChEBI" id="CHEBI:597326"/>
    </cofactor>
</comment>
<feature type="domain" description="Aminotransferase class I/classII large" evidence="7">
    <location>
        <begin position="43"/>
        <end position="333"/>
    </location>
</feature>
<evidence type="ECO:0000256" key="2">
    <source>
        <dbReference type="ARBA" id="ARBA00013187"/>
    </source>
</evidence>
<protein>
    <recommendedName>
        <fullName evidence="2">8-amino-7-oxononanoate synthase</fullName>
        <ecNumber evidence="2">2.3.1.47</ecNumber>
    </recommendedName>
</protein>
<dbReference type="RefSeq" id="WP_405151105.1">
    <property type="nucleotide sequence ID" value="NZ_CP109527.1"/>
</dbReference>
<evidence type="ECO:0000313" key="8">
    <source>
        <dbReference type="EMBL" id="WTY39203.1"/>
    </source>
</evidence>
<evidence type="ECO:0000313" key="9">
    <source>
        <dbReference type="Proteomes" id="UP001621418"/>
    </source>
</evidence>
<keyword evidence="9" id="KW-1185">Reference proteome</keyword>
<dbReference type="InterPro" id="IPR015421">
    <property type="entry name" value="PyrdxlP-dep_Trfase_major"/>
</dbReference>
<reference evidence="8 9" key="1">
    <citation type="submission" date="2022-10" db="EMBL/GenBank/DDBJ databases">
        <title>The complete genomes of actinobacterial strains from the NBC collection.</title>
        <authorList>
            <person name="Joergensen T.S."/>
            <person name="Alvarez Arevalo M."/>
            <person name="Sterndorff E.B."/>
            <person name="Faurdal D."/>
            <person name="Vuksanovic O."/>
            <person name="Mourched A.-S."/>
            <person name="Charusanti P."/>
            <person name="Shaw S."/>
            <person name="Blin K."/>
            <person name="Weber T."/>
        </authorList>
    </citation>
    <scope>NUCLEOTIDE SEQUENCE [LARGE SCALE GENOMIC DNA]</scope>
    <source>
        <strain evidence="8 9">NBC_01413</strain>
    </source>
</reference>
<organism evidence="8 9">
    <name type="scientific">Nocardia salmonicida</name>
    <dbReference type="NCBI Taxonomy" id="53431"/>
    <lineage>
        <taxon>Bacteria</taxon>
        <taxon>Bacillati</taxon>
        <taxon>Actinomycetota</taxon>
        <taxon>Actinomycetes</taxon>
        <taxon>Mycobacteriales</taxon>
        <taxon>Nocardiaceae</taxon>
        <taxon>Nocardia</taxon>
    </lineage>
</organism>
<evidence type="ECO:0000256" key="1">
    <source>
        <dbReference type="ARBA" id="ARBA00001933"/>
    </source>
</evidence>